<dbReference type="GO" id="GO:0016787">
    <property type="term" value="F:hydrolase activity"/>
    <property type="evidence" value="ECO:0007669"/>
    <property type="project" value="UniProtKB-KW"/>
</dbReference>
<dbReference type="Gene3D" id="1.10.150.240">
    <property type="entry name" value="Putative phosphatase, domain 2"/>
    <property type="match status" value="1"/>
</dbReference>
<dbReference type="EMBL" id="CWGJ01000011">
    <property type="protein sequence ID" value="CRX38267.1"/>
    <property type="molecule type" value="Genomic_DNA"/>
</dbReference>
<dbReference type="InterPro" id="IPR036412">
    <property type="entry name" value="HAD-like_sf"/>
</dbReference>
<proteinExistence type="predicted"/>
<dbReference type="Pfam" id="PF00702">
    <property type="entry name" value="Hydrolase"/>
    <property type="match status" value="1"/>
</dbReference>
<dbReference type="RefSeq" id="WP_098038111.1">
    <property type="nucleotide sequence ID" value="NZ_CWGJ01000011.1"/>
</dbReference>
<gene>
    <name evidence="1" type="ORF">ELAC_0918</name>
</gene>
<dbReference type="NCBIfam" id="TIGR01549">
    <property type="entry name" value="HAD-SF-IA-v1"/>
    <property type="match status" value="1"/>
</dbReference>
<keyword evidence="2" id="KW-1185">Reference proteome</keyword>
<dbReference type="InterPro" id="IPR006439">
    <property type="entry name" value="HAD-SF_hydro_IA"/>
</dbReference>
<dbReference type="SFLD" id="SFLDS00003">
    <property type="entry name" value="Haloacid_Dehalogenase"/>
    <property type="match status" value="1"/>
</dbReference>
<keyword evidence="1" id="KW-0378">Hydrolase</keyword>
<dbReference type="SUPFAM" id="SSF56784">
    <property type="entry name" value="HAD-like"/>
    <property type="match status" value="1"/>
</dbReference>
<dbReference type="InterPro" id="IPR023214">
    <property type="entry name" value="HAD_sf"/>
</dbReference>
<evidence type="ECO:0000313" key="1">
    <source>
        <dbReference type="EMBL" id="CRX38267.1"/>
    </source>
</evidence>
<dbReference type="OrthoDB" id="9131041at2"/>
<dbReference type="PANTHER" id="PTHR43611:SF3">
    <property type="entry name" value="FLAVIN MONONUCLEOTIDE HYDROLASE 1, CHLOROPLATIC"/>
    <property type="match status" value="1"/>
</dbReference>
<sequence>MKTLLLDIGGVVLTNAWDTAQRKIAADAFKLDWDQLALRHDLFYPAHEEGKIGLDAYLNSVIFHTERTFSREEFVDFMRSLSQPLEGMIPLFTEVKKTRNVRIVFLSNEGRDLANYRLSHYKLTELGDFFLISSFVGVRKPNPAIYQMAKELTQVPAEDMLYIDDRENLVNAATLLGIPSYRHESFVETKKRLDQFFA</sequence>
<dbReference type="InterPro" id="IPR023198">
    <property type="entry name" value="PGP-like_dom2"/>
</dbReference>
<dbReference type="Gene3D" id="3.40.50.1000">
    <property type="entry name" value="HAD superfamily/HAD-like"/>
    <property type="match status" value="1"/>
</dbReference>
<dbReference type="SFLD" id="SFLDG01129">
    <property type="entry name" value="C1.5:_HAD__Beta-PGM__Phosphata"/>
    <property type="match status" value="1"/>
</dbReference>
<evidence type="ECO:0000313" key="2">
    <source>
        <dbReference type="Proteomes" id="UP000220251"/>
    </source>
</evidence>
<organism evidence="1 2">
    <name type="scientific">Estrella lausannensis</name>
    <dbReference type="NCBI Taxonomy" id="483423"/>
    <lineage>
        <taxon>Bacteria</taxon>
        <taxon>Pseudomonadati</taxon>
        <taxon>Chlamydiota</taxon>
        <taxon>Chlamydiia</taxon>
        <taxon>Parachlamydiales</taxon>
        <taxon>Candidatus Criblamydiaceae</taxon>
        <taxon>Estrella</taxon>
    </lineage>
</organism>
<dbReference type="PANTHER" id="PTHR43611">
    <property type="entry name" value="ALPHA-D-GLUCOSE 1-PHOSPHATE PHOSPHATASE"/>
    <property type="match status" value="1"/>
</dbReference>
<accession>A0A0H5DPC8</accession>
<name>A0A0H5DPC8_9BACT</name>
<reference evidence="2" key="1">
    <citation type="submission" date="2015-06" db="EMBL/GenBank/DDBJ databases">
        <authorList>
            <person name="Bertelli C."/>
        </authorList>
    </citation>
    <scope>NUCLEOTIDE SEQUENCE [LARGE SCALE GENOMIC DNA]</scope>
    <source>
        <strain evidence="2">CRIB-30</strain>
    </source>
</reference>
<dbReference type="Proteomes" id="UP000220251">
    <property type="component" value="Unassembled WGS sequence"/>
</dbReference>
<dbReference type="AlphaFoldDB" id="A0A0H5DPC8"/>
<protein>
    <submittedName>
        <fullName evidence="1">HAD-superfamily hydrolase, subfamily IA, variant 3</fullName>
    </submittedName>
</protein>